<dbReference type="PANTHER" id="PTHR35149:SF2">
    <property type="entry name" value="DUF262 DOMAIN-CONTAINING PROTEIN"/>
    <property type="match status" value="1"/>
</dbReference>
<feature type="domain" description="GmrSD restriction endonucleases C-terminal" evidence="2">
    <location>
        <begin position="416"/>
        <end position="553"/>
    </location>
</feature>
<dbReference type="AlphaFoldDB" id="A0A938Y7X0"/>
<dbReference type="Pfam" id="PF03235">
    <property type="entry name" value="GmrSD_N"/>
    <property type="match status" value="1"/>
</dbReference>
<keyword evidence="4" id="KW-1185">Reference proteome</keyword>
<dbReference type="InterPro" id="IPR004919">
    <property type="entry name" value="GmrSD_N"/>
</dbReference>
<protein>
    <submittedName>
        <fullName evidence="3">DUF262 domain-containing protein</fullName>
    </submittedName>
</protein>
<comment type="caution">
    <text evidence="3">The sequence shown here is derived from an EMBL/GenBank/DDBJ whole genome shotgun (WGS) entry which is preliminary data.</text>
</comment>
<dbReference type="Pfam" id="PF07510">
    <property type="entry name" value="GmrSD_C"/>
    <property type="match status" value="1"/>
</dbReference>
<sequence length="563" mass="64641">MAELDAENLPLEKVFSSDFEFYIPRYQRPYAWGSDQTLQLLEDLEEALDRGDDEAYFLGSVVLVKKKGVAQAEVIDGQQRLTTLTILMAVLRDLAVDKKVRDGIQQHLADTSKAWKTNAKTKPRLTIRTQDREFFRDHVQDPASTGSIGTLSDTVADTDPRKAIRNNAHLLRERLSSWPDQRRTELFELMLERTFLVVVSTPDQESAYRIFSVMNARGLDLSPTDIFKADVIGAISEDQQDAYADKWDAEESDLGRDGFTDLFRDIRTLRTRDRAKRELLKEFPEQVLNKYLASGQATNFVDDVLVPYSDAFELAEISYFVESAPEWAAVNEWLRRLRQLDNKDWRPPALWALRHHGHDPSYLAEFFRLLERVAVCSMLRGEYATPRAERYLDLLKELDGQAGLGASKFLVPDDEKAEARAALEGEIYRTLRSVRRKYVLTRLDSLLAKESGVTYNHKIISVEHVLPQNPAEGSEWMTLFSEDERRFWTHRLGNLLLLNKRTNSAANRKPFKQKKKSYFQSKGGGTNFQLTAQVLSESAWTPAVVKARHEELLGRLFTEWDLT</sequence>
<dbReference type="PANTHER" id="PTHR35149">
    <property type="entry name" value="SLL5132 PROTEIN"/>
    <property type="match status" value="1"/>
</dbReference>
<reference evidence="3" key="1">
    <citation type="submission" date="2021-01" db="EMBL/GenBank/DDBJ databases">
        <title>Novel species in genus Nocardioides.</title>
        <authorList>
            <person name="Zhang G."/>
        </authorList>
    </citation>
    <scope>NUCLEOTIDE SEQUENCE</scope>
    <source>
        <strain evidence="3">Zg-536</strain>
    </source>
</reference>
<evidence type="ECO:0000313" key="3">
    <source>
        <dbReference type="EMBL" id="MBM9460837.1"/>
    </source>
</evidence>
<organism evidence="3 4">
    <name type="scientific">Nocardioides faecalis</name>
    <dbReference type="NCBI Taxonomy" id="2803858"/>
    <lineage>
        <taxon>Bacteria</taxon>
        <taxon>Bacillati</taxon>
        <taxon>Actinomycetota</taxon>
        <taxon>Actinomycetes</taxon>
        <taxon>Propionibacteriales</taxon>
        <taxon>Nocardioidaceae</taxon>
        <taxon>Nocardioides</taxon>
    </lineage>
</organism>
<evidence type="ECO:0000259" key="1">
    <source>
        <dbReference type="Pfam" id="PF03235"/>
    </source>
</evidence>
<accession>A0A938Y7X0</accession>
<gene>
    <name evidence="3" type="ORF">JK386_13080</name>
</gene>
<name>A0A938Y7X0_9ACTN</name>
<dbReference type="Proteomes" id="UP000663791">
    <property type="component" value="Unassembled WGS sequence"/>
</dbReference>
<feature type="domain" description="GmrSD restriction endonucleases N-terminal" evidence="1">
    <location>
        <begin position="11"/>
        <end position="231"/>
    </location>
</feature>
<evidence type="ECO:0000313" key="4">
    <source>
        <dbReference type="Proteomes" id="UP000663791"/>
    </source>
</evidence>
<dbReference type="EMBL" id="JAERTX010000011">
    <property type="protein sequence ID" value="MBM9460837.1"/>
    <property type="molecule type" value="Genomic_DNA"/>
</dbReference>
<proteinExistence type="predicted"/>
<dbReference type="InterPro" id="IPR011089">
    <property type="entry name" value="GmrSD_C"/>
</dbReference>
<dbReference type="RefSeq" id="WP_205292155.1">
    <property type="nucleotide sequence ID" value="NZ_CP074406.1"/>
</dbReference>
<evidence type="ECO:0000259" key="2">
    <source>
        <dbReference type="Pfam" id="PF07510"/>
    </source>
</evidence>